<evidence type="ECO:0000256" key="3">
    <source>
        <dbReference type="ARBA" id="ARBA00022448"/>
    </source>
</evidence>
<dbReference type="InterPro" id="IPR007208">
    <property type="entry name" value="MrpF/PhaF-like"/>
</dbReference>
<gene>
    <name evidence="10" type="ORF">HKD39_14875</name>
</gene>
<evidence type="ECO:0000256" key="2">
    <source>
        <dbReference type="ARBA" id="ARBA00009212"/>
    </source>
</evidence>
<dbReference type="Pfam" id="PF04066">
    <property type="entry name" value="MrpF_PhaF"/>
    <property type="match status" value="1"/>
</dbReference>
<protein>
    <submittedName>
        <fullName evidence="10">Sodium:proton antiporter</fullName>
    </submittedName>
</protein>
<evidence type="ECO:0000256" key="9">
    <source>
        <dbReference type="SAM" id="Phobius"/>
    </source>
</evidence>
<comment type="similarity">
    <text evidence="2">Belongs to the CPA3 antiporters (TC 2.A.63) subunit F family.</text>
</comment>
<keyword evidence="4" id="KW-1003">Cell membrane</keyword>
<feature type="region of interest" description="Disordered" evidence="8">
    <location>
        <begin position="73"/>
        <end position="109"/>
    </location>
</feature>
<evidence type="ECO:0000313" key="10">
    <source>
        <dbReference type="EMBL" id="NNG36969.1"/>
    </source>
</evidence>
<comment type="caution">
    <text evidence="10">The sequence shown here is derived from an EMBL/GenBank/DDBJ whole genome shotgun (WGS) entry which is preliminary data.</text>
</comment>
<sequence length="109" mass="11088">MLGIAAVLSVIRIAKGPSTLDRVAGSDVLVAVMITGMAIVAAVTRTGYALPVILVLALLGFATSLATARLVSARDRADPWADVDSSAGRALDDPGPPGHLGEMNAGRPR</sequence>
<dbReference type="GO" id="GO:0015385">
    <property type="term" value="F:sodium:proton antiporter activity"/>
    <property type="evidence" value="ECO:0007669"/>
    <property type="project" value="TreeGrafter"/>
</dbReference>
<evidence type="ECO:0000256" key="7">
    <source>
        <dbReference type="ARBA" id="ARBA00023136"/>
    </source>
</evidence>
<keyword evidence="3" id="KW-0813">Transport</keyword>
<evidence type="ECO:0000313" key="11">
    <source>
        <dbReference type="Proteomes" id="UP000562984"/>
    </source>
</evidence>
<dbReference type="Proteomes" id="UP000562984">
    <property type="component" value="Unassembled WGS sequence"/>
</dbReference>
<keyword evidence="7 9" id="KW-0472">Membrane</keyword>
<organism evidence="10 11">
    <name type="scientific">Nakamurella aerolata</name>
    <dbReference type="NCBI Taxonomy" id="1656892"/>
    <lineage>
        <taxon>Bacteria</taxon>
        <taxon>Bacillati</taxon>
        <taxon>Actinomycetota</taxon>
        <taxon>Actinomycetes</taxon>
        <taxon>Nakamurellales</taxon>
        <taxon>Nakamurellaceae</taxon>
        <taxon>Nakamurella</taxon>
    </lineage>
</organism>
<feature type="transmembrane region" description="Helical" evidence="9">
    <location>
        <begin position="48"/>
        <end position="68"/>
    </location>
</feature>
<accession>A0A849A8T4</accession>
<feature type="transmembrane region" description="Helical" evidence="9">
    <location>
        <begin position="23"/>
        <end position="42"/>
    </location>
</feature>
<dbReference type="PANTHER" id="PTHR34702:SF1">
    <property type="entry name" value="NA(+)_H(+) ANTIPORTER SUBUNIT F"/>
    <property type="match status" value="1"/>
</dbReference>
<name>A0A849A8T4_9ACTN</name>
<keyword evidence="11" id="KW-1185">Reference proteome</keyword>
<evidence type="ECO:0000256" key="4">
    <source>
        <dbReference type="ARBA" id="ARBA00022475"/>
    </source>
</evidence>
<evidence type="ECO:0000256" key="1">
    <source>
        <dbReference type="ARBA" id="ARBA00004651"/>
    </source>
</evidence>
<evidence type="ECO:0000256" key="5">
    <source>
        <dbReference type="ARBA" id="ARBA00022692"/>
    </source>
</evidence>
<evidence type="ECO:0000256" key="8">
    <source>
        <dbReference type="SAM" id="MobiDB-lite"/>
    </source>
</evidence>
<dbReference type="AlphaFoldDB" id="A0A849A8T4"/>
<dbReference type="PANTHER" id="PTHR34702">
    <property type="entry name" value="NA(+)/H(+) ANTIPORTER SUBUNIT F1"/>
    <property type="match status" value="1"/>
</dbReference>
<evidence type="ECO:0000256" key="6">
    <source>
        <dbReference type="ARBA" id="ARBA00022989"/>
    </source>
</evidence>
<dbReference type="EMBL" id="JABEND010000009">
    <property type="protein sequence ID" value="NNG36969.1"/>
    <property type="molecule type" value="Genomic_DNA"/>
</dbReference>
<comment type="subcellular location">
    <subcellularLocation>
        <location evidence="1">Cell membrane</location>
        <topology evidence="1">Multi-pass membrane protein</topology>
    </subcellularLocation>
</comment>
<dbReference type="GO" id="GO:0005886">
    <property type="term" value="C:plasma membrane"/>
    <property type="evidence" value="ECO:0007669"/>
    <property type="project" value="UniProtKB-SubCell"/>
</dbReference>
<reference evidence="10 11" key="1">
    <citation type="submission" date="2020-05" db="EMBL/GenBank/DDBJ databases">
        <title>Nakamurella sp. DB0629 isolated from air conditioner.</title>
        <authorList>
            <person name="Kim D.H."/>
            <person name="Kim D.-U."/>
        </authorList>
    </citation>
    <scope>NUCLEOTIDE SEQUENCE [LARGE SCALE GENOMIC DNA]</scope>
    <source>
        <strain evidence="10 11">DB0629</strain>
    </source>
</reference>
<keyword evidence="5 9" id="KW-0812">Transmembrane</keyword>
<proteinExistence type="inferred from homology"/>
<keyword evidence="6 9" id="KW-1133">Transmembrane helix</keyword>